<evidence type="ECO:0000313" key="3">
    <source>
        <dbReference type="EMBL" id="NYG05233.1"/>
    </source>
</evidence>
<keyword evidence="2" id="KW-0808">Transferase</keyword>
<dbReference type="Pfam" id="PF02515">
    <property type="entry name" value="CoA_transf_3"/>
    <property type="match status" value="2"/>
</dbReference>
<sequence length="787" mass="83216">MAAVYSGLRVVDLSQGIAGAMVTMFLADAGAEVVRIDQPDDRFAELSGNRVWHRGKRRARLDPVADIDTVRGLIAGADVLVETFEQAPAGLDAAALARLNPRLVHCSITAYGGAAAHRGRPAVDALVAARTGLYWEARGVPGTTIGALSGRVDPLADLEVDPDTAVGPDREGPMFMGIPWASNGAAYLATIAVAAALRAREVGGRGQHVSTSLLQGVICSTAIAWQRAENPDAEDYLGWTTDPRAPKGFYRTSDGRWIQQWVQLPGFMLGVSAGDELVLPERGASPKDADLRIETSYTEMVLLQHFHPEMAAAAARFPAQDWERVAAAAGVPFEIVRSPEEALRDPALLADGSVVELPDPELGAVRCVGSVVRLGDCPATIERGTAAEGADTAWAREQAAATTAAPPAGGADPAAPLAGVRVLDLGLAIAGPYGAQLLADLGADVIKVNSMRDDFWMRTQYSHMSNRGKRSLAIDLKDPRGLALFHDLVRTADVVHHNMRYPAAQRLQVDYESLRAINPTLVYCHTRGYEHGEREAKPANDQTAAALAGTEWVDGAADDGGTPLWPSTSLGDTGNGLLSAIGVLQALYHRDRTGRGQFVDTSILYAHLANASAAWTTPDGSVTGMRPAVDAQSWGISPTHRIYPAAEGWLCLALRDETDRARLDAAVPGVAGLDGDALAEGLGVAFASGTAEAWITTLDEHGVPAEVVAPGPGTVLFDDPDLKERGLMTGFHHPMTGDMEMAGRLFDLTGARASGRSPMIGEHTREILHELGVSDVEELLAAGVVRG</sequence>
<accession>A0A852W8D2</accession>
<keyword evidence="4" id="KW-1185">Reference proteome</keyword>
<comment type="similarity">
    <text evidence="1">Belongs to the CoA-transferase III family.</text>
</comment>
<dbReference type="EMBL" id="JACCCZ010000001">
    <property type="protein sequence ID" value="NYG05233.1"/>
    <property type="molecule type" value="Genomic_DNA"/>
</dbReference>
<name>A0A852W8D2_PSEA5</name>
<dbReference type="Proteomes" id="UP000549695">
    <property type="component" value="Unassembled WGS sequence"/>
</dbReference>
<dbReference type="InterPro" id="IPR023606">
    <property type="entry name" value="CoA-Trfase_III_dom_1_sf"/>
</dbReference>
<dbReference type="GO" id="GO:0016740">
    <property type="term" value="F:transferase activity"/>
    <property type="evidence" value="ECO:0007669"/>
    <property type="project" value="UniProtKB-KW"/>
</dbReference>
<dbReference type="InterPro" id="IPR003673">
    <property type="entry name" value="CoA-Trfase_fam_III"/>
</dbReference>
<dbReference type="PANTHER" id="PTHR48228:SF6">
    <property type="entry name" value="L-CARNITINE COA-TRANSFERASE"/>
    <property type="match status" value="1"/>
</dbReference>
<evidence type="ECO:0000256" key="1">
    <source>
        <dbReference type="ARBA" id="ARBA00008383"/>
    </source>
</evidence>
<dbReference type="AlphaFoldDB" id="A0A852W8D2"/>
<evidence type="ECO:0000256" key="2">
    <source>
        <dbReference type="ARBA" id="ARBA00022679"/>
    </source>
</evidence>
<dbReference type="SUPFAM" id="SSF89796">
    <property type="entry name" value="CoA-transferase family III (CaiB/BaiF)"/>
    <property type="match status" value="2"/>
</dbReference>
<dbReference type="InterPro" id="IPR044855">
    <property type="entry name" value="CoA-Trfase_III_dom3_sf"/>
</dbReference>
<dbReference type="Gene3D" id="3.40.50.10540">
    <property type="entry name" value="Crotonobetainyl-coa:carnitine coa-transferase, domain 1"/>
    <property type="match status" value="3"/>
</dbReference>
<evidence type="ECO:0000313" key="4">
    <source>
        <dbReference type="Proteomes" id="UP000549695"/>
    </source>
</evidence>
<comment type="caution">
    <text evidence="3">The sequence shown here is derived from an EMBL/GenBank/DDBJ whole genome shotgun (WGS) entry which is preliminary data.</text>
</comment>
<organism evidence="3 4">
    <name type="scientific">Pseudonocardia alni</name>
    <name type="common">Amycolata alni</name>
    <dbReference type="NCBI Taxonomy" id="33907"/>
    <lineage>
        <taxon>Bacteria</taxon>
        <taxon>Bacillati</taxon>
        <taxon>Actinomycetota</taxon>
        <taxon>Actinomycetes</taxon>
        <taxon>Pseudonocardiales</taxon>
        <taxon>Pseudonocardiaceae</taxon>
        <taxon>Pseudonocardia</taxon>
    </lineage>
</organism>
<dbReference type="InterPro" id="IPR050509">
    <property type="entry name" value="CoA-transferase_III"/>
</dbReference>
<gene>
    <name evidence="3" type="ORF">HDA37_005518</name>
</gene>
<dbReference type="Gene3D" id="3.30.1540.10">
    <property type="entry name" value="formyl-coa transferase, domain 3"/>
    <property type="match status" value="1"/>
</dbReference>
<dbReference type="RefSeq" id="WP_179762690.1">
    <property type="nucleotide sequence ID" value="NZ_BAAAJZ010000011.1"/>
</dbReference>
<proteinExistence type="inferred from homology"/>
<reference evidence="3 4" key="1">
    <citation type="submission" date="2020-07" db="EMBL/GenBank/DDBJ databases">
        <title>Sequencing the genomes of 1000 actinobacteria strains.</title>
        <authorList>
            <person name="Klenk H.-P."/>
        </authorList>
    </citation>
    <scope>NUCLEOTIDE SEQUENCE [LARGE SCALE GENOMIC DNA]</scope>
    <source>
        <strain evidence="3 4">DSM 44749</strain>
    </source>
</reference>
<dbReference type="PANTHER" id="PTHR48228">
    <property type="entry name" value="SUCCINYL-COA--D-CITRAMALATE COA-TRANSFERASE"/>
    <property type="match status" value="1"/>
</dbReference>
<dbReference type="GeneID" id="98055153"/>
<protein>
    <submittedName>
        <fullName evidence="3">Crotonobetainyl-CoA:carnitine CoA-transferase CaiB-like acyl-CoA transferase</fullName>
    </submittedName>
</protein>